<dbReference type="InterPro" id="IPR029066">
    <property type="entry name" value="PLP-binding_barrel"/>
</dbReference>
<evidence type="ECO:0000256" key="4">
    <source>
        <dbReference type="HAMAP-Rule" id="MF_01201"/>
    </source>
</evidence>
<dbReference type="Proteomes" id="UP001158049">
    <property type="component" value="Unassembled WGS sequence"/>
</dbReference>
<feature type="binding site" evidence="4">
    <location>
        <position position="290"/>
    </location>
    <ligand>
        <name>substrate</name>
    </ligand>
</feature>
<dbReference type="Gene3D" id="3.20.20.10">
    <property type="entry name" value="Alanine racemase"/>
    <property type="match status" value="1"/>
</dbReference>
<feature type="binding site" evidence="4">
    <location>
        <position position="117"/>
    </location>
    <ligand>
        <name>substrate</name>
    </ligand>
</feature>
<evidence type="ECO:0000256" key="1">
    <source>
        <dbReference type="ARBA" id="ARBA00001933"/>
    </source>
</evidence>
<dbReference type="CDD" id="cd06827">
    <property type="entry name" value="PLPDE_III_AR_proteobact"/>
    <property type="match status" value="1"/>
</dbReference>
<sequence>MRANLAVAKAHAGAASVWAVVKANAYGHGLANALRGFDAADGMALVEPDAAVRLRELGWRKPVLLLEGFFDRQDVETVSTHSLDTVVHCREQLAMLEAFPLRNRIDVHLKINSGMNRLGFRPDEIAAVHARLRALPGVRQIVLVTHFANADDEANPAMPMAEQVRRTRLAAAGLDAPLSMCNSAADLLHAELAERWVRPGVMLYGGTPGVKTAAQFGLRPAMTLTSRLIAVQQIVAGDAVGYGSRFLAPRAMRIGVIACGYADGYPRHAPDGAPVLVDGIRCALAGRVSMDMMTVDLSAAPAAGPGSEVTLWGAGLPVDEVAQAAGTIGYELMCAVAPRVAVAVREDEQKQ</sequence>
<reference evidence="6 7" key="1">
    <citation type="submission" date="2017-05" db="EMBL/GenBank/DDBJ databases">
        <authorList>
            <person name="Varghese N."/>
            <person name="Submissions S."/>
        </authorList>
    </citation>
    <scope>NUCLEOTIDE SEQUENCE [LARGE SCALE GENOMIC DNA]</scope>
    <source>
        <strain evidence="6 7">DSM 26001</strain>
    </source>
</reference>
<keyword evidence="2 4" id="KW-0663">Pyridoxal phosphate</keyword>
<dbReference type="EMBL" id="FXUL01000002">
    <property type="protein sequence ID" value="SMP49988.1"/>
    <property type="molecule type" value="Genomic_DNA"/>
</dbReference>
<dbReference type="HAMAP" id="MF_01201">
    <property type="entry name" value="Ala_racemase"/>
    <property type="match status" value="1"/>
</dbReference>
<dbReference type="InterPro" id="IPR009006">
    <property type="entry name" value="Ala_racemase/Decarboxylase_C"/>
</dbReference>
<evidence type="ECO:0000256" key="3">
    <source>
        <dbReference type="ARBA" id="ARBA00023235"/>
    </source>
</evidence>
<feature type="active site" description="Proton acceptor; specific for D-alanine" evidence="4">
    <location>
        <position position="22"/>
    </location>
</feature>
<dbReference type="NCBIfam" id="TIGR00492">
    <property type="entry name" value="alr"/>
    <property type="match status" value="1"/>
</dbReference>
<keyword evidence="7" id="KW-1185">Reference proteome</keyword>
<accession>A0ABY1PV73</accession>
<dbReference type="Pfam" id="PF01168">
    <property type="entry name" value="Ala_racemase_N"/>
    <property type="match status" value="1"/>
</dbReference>
<dbReference type="SMART" id="SM01005">
    <property type="entry name" value="Ala_racemase_C"/>
    <property type="match status" value="1"/>
</dbReference>
<feature type="domain" description="Alanine racemase C-terminal" evidence="5">
    <location>
        <begin position="221"/>
        <end position="345"/>
    </location>
</feature>
<dbReference type="InterPro" id="IPR011079">
    <property type="entry name" value="Ala_racemase_C"/>
</dbReference>
<feature type="active site" description="Proton acceptor; specific for L-alanine" evidence="4">
    <location>
        <position position="242"/>
    </location>
</feature>
<evidence type="ECO:0000256" key="2">
    <source>
        <dbReference type="ARBA" id="ARBA00022898"/>
    </source>
</evidence>
<organism evidence="6 7">
    <name type="scientific">Noviherbaspirillum suwonense</name>
    <dbReference type="NCBI Taxonomy" id="1224511"/>
    <lineage>
        <taxon>Bacteria</taxon>
        <taxon>Pseudomonadati</taxon>
        <taxon>Pseudomonadota</taxon>
        <taxon>Betaproteobacteria</taxon>
        <taxon>Burkholderiales</taxon>
        <taxon>Oxalobacteraceae</taxon>
        <taxon>Noviherbaspirillum</taxon>
    </lineage>
</organism>
<feature type="modified residue" description="N6-(pyridoxal phosphate)lysine" evidence="4">
    <location>
        <position position="22"/>
    </location>
</feature>
<dbReference type="Pfam" id="PF00842">
    <property type="entry name" value="Ala_racemase_C"/>
    <property type="match status" value="1"/>
</dbReference>
<comment type="pathway">
    <text evidence="4">Amino-acid biosynthesis; D-alanine biosynthesis; D-alanine from L-alanine: step 1/1.</text>
</comment>
<evidence type="ECO:0000313" key="6">
    <source>
        <dbReference type="EMBL" id="SMP49988.1"/>
    </source>
</evidence>
<protein>
    <recommendedName>
        <fullName evidence="4">Alanine racemase</fullName>
        <ecNumber evidence="4">5.1.1.1</ecNumber>
    </recommendedName>
</protein>
<evidence type="ECO:0000259" key="5">
    <source>
        <dbReference type="SMART" id="SM01005"/>
    </source>
</evidence>
<evidence type="ECO:0000313" key="7">
    <source>
        <dbReference type="Proteomes" id="UP001158049"/>
    </source>
</evidence>
<comment type="catalytic activity">
    <reaction evidence="4">
        <text>L-alanine = D-alanine</text>
        <dbReference type="Rhea" id="RHEA:20249"/>
        <dbReference type="ChEBI" id="CHEBI:57416"/>
        <dbReference type="ChEBI" id="CHEBI:57972"/>
        <dbReference type="EC" id="5.1.1.1"/>
    </reaction>
</comment>
<comment type="function">
    <text evidence="4">Catalyzes the interconversion of L-alanine and D-alanine. May also act on other amino acids.</text>
</comment>
<keyword evidence="3 4" id="KW-0413">Isomerase</keyword>
<comment type="similarity">
    <text evidence="4">Belongs to the alanine racemase family.</text>
</comment>
<proteinExistence type="inferred from homology"/>
<comment type="caution">
    <text evidence="6">The sequence shown here is derived from an EMBL/GenBank/DDBJ whole genome shotgun (WGS) entry which is preliminary data.</text>
</comment>
<gene>
    <name evidence="6" type="ORF">SAMN06295970_102366</name>
</gene>
<dbReference type="SUPFAM" id="SSF50621">
    <property type="entry name" value="Alanine racemase C-terminal domain-like"/>
    <property type="match status" value="1"/>
</dbReference>
<dbReference type="InterPro" id="IPR020622">
    <property type="entry name" value="Ala_racemase_pyridoxalP-BS"/>
</dbReference>
<name>A0ABY1PV73_9BURK</name>
<dbReference type="PANTHER" id="PTHR30511:SF0">
    <property type="entry name" value="ALANINE RACEMASE, CATABOLIC-RELATED"/>
    <property type="match status" value="1"/>
</dbReference>
<comment type="cofactor">
    <cofactor evidence="1 4">
        <name>pyridoxal 5'-phosphate</name>
        <dbReference type="ChEBI" id="CHEBI:597326"/>
    </cofactor>
</comment>
<dbReference type="EC" id="5.1.1.1" evidence="4"/>
<dbReference type="PANTHER" id="PTHR30511">
    <property type="entry name" value="ALANINE RACEMASE"/>
    <property type="match status" value="1"/>
</dbReference>
<dbReference type="PROSITE" id="PS00395">
    <property type="entry name" value="ALANINE_RACEMASE"/>
    <property type="match status" value="1"/>
</dbReference>
<dbReference type="Gene3D" id="2.40.37.10">
    <property type="entry name" value="Lyase, Ornithine Decarboxylase, Chain A, domain 1"/>
    <property type="match status" value="1"/>
</dbReference>
<dbReference type="InterPro" id="IPR001608">
    <property type="entry name" value="Ala_racemase_N"/>
</dbReference>
<dbReference type="InterPro" id="IPR000821">
    <property type="entry name" value="Ala_racemase"/>
</dbReference>
<dbReference type="PRINTS" id="PR00992">
    <property type="entry name" value="ALARACEMASE"/>
</dbReference>
<dbReference type="SUPFAM" id="SSF51419">
    <property type="entry name" value="PLP-binding barrel"/>
    <property type="match status" value="1"/>
</dbReference>